<proteinExistence type="predicted"/>
<keyword evidence="4" id="KW-1185">Reference proteome</keyword>
<dbReference type="InterPro" id="IPR010359">
    <property type="entry name" value="IrrE_HExxH"/>
</dbReference>
<dbReference type="AlphaFoldDB" id="A0A1Y4LGV9"/>
<accession>A0A1Y4LGV9</accession>
<sequence>MSNNEQLSLAFNKVEQGVEQVRHSESYKKYLKVMSQFHDYSICNSLLIYSQCPHASYIAGNKAWKTLFHRHVIKGSRAIKIIAPFKVKLKRDDDTENPDDEDTYIIRYKTVNVFDISQTKGQELPSIVSEIQGYHEKTRFLLEAFQELTKEKDIQVSFINSKEDKRLRSGANGYACPNKNKIVIKRDMSINHQLKTMVHEYAHVQLHKDTNKSKEHKEIEAESVAFVVCNSFGLDTSEYSFGYITSWSEGMKSEQFKQILQDIQSKANEIIESVKPIYYKKVEENKNEKEY</sequence>
<name>A0A1Y4LGV9_9FIRM</name>
<reference evidence="4" key="1">
    <citation type="submission" date="2017-04" db="EMBL/GenBank/DDBJ databases">
        <title>Function of individual gut microbiota members based on whole genome sequencing of pure cultures obtained from chicken caecum.</title>
        <authorList>
            <person name="Medvecky M."/>
            <person name="Cejkova D."/>
            <person name="Polansky O."/>
            <person name="Karasova D."/>
            <person name="Kubasova T."/>
            <person name="Cizek A."/>
            <person name="Rychlik I."/>
        </authorList>
    </citation>
    <scope>NUCLEOTIDE SEQUENCE [LARGE SCALE GENOMIC DNA]</scope>
    <source>
        <strain evidence="4">An178</strain>
    </source>
</reference>
<dbReference type="GO" id="GO:0003697">
    <property type="term" value="F:single-stranded DNA binding"/>
    <property type="evidence" value="ECO:0007669"/>
    <property type="project" value="InterPro"/>
</dbReference>
<evidence type="ECO:0000313" key="3">
    <source>
        <dbReference type="EMBL" id="OUP55918.1"/>
    </source>
</evidence>
<evidence type="ECO:0000259" key="1">
    <source>
        <dbReference type="Pfam" id="PF06114"/>
    </source>
</evidence>
<dbReference type="Gene3D" id="1.10.10.2910">
    <property type="match status" value="1"/>
</dbReference>
<dbReference type="Proteomes" id="UP000195447">
    <property type="component" value="Unassembled WGS sequence"/>
</dbReference>
<evidence type="ECO:0000259" key="2">
    <source>
        <dbReference type="Pfam" id="PF08401"/>
    </source>
</evidence>
<dbReference type="EMBL" id="NFKM01000031">
    <property type="protein sequence ID" value="OUP55918.1"/>
    <property type="molecule type" value="Genomic_DNA"/>
</dbReference>
<dbReference type="Pfam" id="PF06114">
    <property type="entry name" value="Peptidase_M78"/>
    <property type="match status" value="1"/>
</dbReference>
<protein>
    <recommendedName>
        <fullName evidence="5">IrrE N-terminal-like domain-containing protein</fullName>
    </recommendedName>
</protein>
<evidence type="ECO:0000313" key="4">
    <source>
        <dbReference type="Proteomes" id="UP000195447"/>
    </source>
</evidence>
<evidence type="ECO:0008006" key="5">
    <source>
        <dbReference type="Google" id="ProtNLM"/>
    </source>
</evidence>
<gene>
    <name evidence="3" type="ORF">B5F14_09995</name>
</gene>
<dbReference type="RefSeq" id="WP_087159214.1">
    <property type="nucleotide sequence ID" value="NZ_NFKM01000031.1"/>
</dbReference>
<feature type="domain" description="N-terminal" evidence="2">
    <location>
        <begin position="13"/>
        <end position="114"/>
    </location>
</feature>
<comment type="caution">
    <text evidence="3">The sequence shown here is derived from an EMBL/GenBank/DDBJ whole genome shotgun (WGS) entry which is preliminary data.</text>
</comment>
<feature type="domain" description="IrrE N-terminal-like" evidence="1">
    <location>
        <begin position="151"/>
        <end position="226"/>
    </location>
</feature>
<dbReference type="Pfam" id="PF08401">
    <property type="entry name" value="ArdcN"/>
    <property type="match status" value="1"/>
</dbReference>
<dbReference type="InterPro" id="IPR013610">
    <property type="entry name" value="ArdC_N"/>
</dbReference>
<organism evidence="3 4">
    <name type="scientific">Faecalitalea cylindroides</name>
    <dbReference type="NCBI Taxonomy" id="39483"/>
    <lineage>
        <taxon>Bacteria</taxon>
        <taxon>Bacillati</taxon>
        <taxon>Bacillota</taxon>
        <taxon>Erysipelotrichia</taxon>
        <taxon>Erysipelotrichales</taxon>
        <taxon>Erysipelotrichaceae</taxon>
        <taxon>Faecalitalea</taxon>
    </lineage>
</organism>